<keyword evidence="6" id="KW-1185">Reference proteome</keyword>
<dbReference type="PROSITE" id="PS01123">
    <property type="entry name" value="TNASE_1"/>
    <property type="match status" value="1"/>
</dbReference>
<dbReference type="EMBL" id="QMIE01000003">
    <property type="protein sequence ID" value="TVM18686.1"/>
    <property type="molecule type" value="Genomic_DNA"/>
</dbReference>
<proteinExistence type="predicted"/>
<dbReference type="RefSeq" id="WP_235893889.1">
    <property type="nucleotide sequence ID" value="NZ_QMIE01000003.1"/>
</dbReference>
<dbReference type="GO" id="GO:0003676">
    <property type="term" value="F:nucleic acid binding"/>
    <property type="evidence" value="ECO:0007669"/>
    <property type="project" value="InterPro"/>
</dbReference>
<evidence type="ECO:0000256" key="2">
    <source>
        <dbReference type="ARBA" id="ARBA00022759"/>
    </source>
</evidence>
<feature type="domain" description="TNase-like" evidence="4">
    <location>
        <begin position="31"/>
        <end position="157"/>
    </location>
</feature>
<evidence type="ECO:0000259" key="4">
    <source>
        <dbReference type="PROSITE" id="PS50830"/>
    </source>
</evidence>
<dbReference type="SUPFAM" id="SSF50199">
    <property type="entry name" value="Staphylococcal nuclease"/>
    <property type="match status" value="1"/>
</dbReference>
<keyword evidence="3" id="KW-0378">Hydrolase</keyword>
<dbReference type="GO" id="GO:0016787">
    <property type="term" value="F:hydrolase activity"/>
    <property type="evidence" value="ECO:0007669"/>
    <property type="project" value="UniProtKB-KW"/>
</dbReference>
<evidence type="ECO:0000256" key="1">
    <source>
        <dbReference type="ARBA" id="ARBA00022722"/>
    </source>
</evidence>
<dbReference type="SMART" id="SM00318">
    <property type="entry name" value="SNc"/>
    <property type="match status" value="1"/>
</dbReference>
<dbReference type="Pfam" id="PF00565">
    <property type="entry name" value="SNase"/>
    <property type="match status" value="1"/>
</dbReference>
<evidence type="ECO:0000313" key="5">
    <source>
        <dbReference type="EMBL" id="TVM18686.1"/>
    </source>
</evidence>
<dbReference type="GO" id="GO:0004519">
    <property type="term" value="F:endonuclease activity"/>
    <property type="evidence" value="ECO:0007669"/>
    <property type="project" value="UniProtKB-KW"/>
</dbReference>
<organism evidence="5 6">
    <name type="scientific">Oceanidesulfovibrio indonesiensis</name>
    <dbReference type="NCBI Taxonomy" id="54767"/>
    <lineage>
        <taxon>Bacteria</taxon>
        <taxon>Pseudomonadati</taxon>
        <taxon>Thermodesulfobacteriota</taxon>
        <taxon>Desulfovibrionia</taxon>
        <taxon>Desulfovibrionales</taxon>
        <taxon>Desulfovibrionaceae</taxon>
        <taxon>Oceanidesulfovibrio</taxon>
    </lineage>
</organism>
<sequence>MLDNAKTTRWTLRFALLTLLPLALLLPSSLLAWEGKAVRIVDGDTIVVLRDGKEQVRVRVYGIDCPEKKQPYGRKATRFAAAMVGNELVDVEHIDTDRYGRTVGIVRTLKGKHDLGEALLQAGLAWVYARYCTRPVCSRYVQVEAEARSRGEGLWSEQMPTPPWRWRADK</sequence>
<evidence type="ECO:0000256" key="3">
    <source>
        <dbReference type="ARBA" id="ARBA00022801"/>
    </source>
</evidence>
<dbReference type="InterPro" id="IPR002071">
    <property type="entry name" value="Thermonucl_AS"/>
</dbReference>
<keyword evidence="2" id="KW-0255">Endonuclease</keyword>
<evidence type="ECO:0000313" key="6">
    <source>
        <dbReference type="Proteomes" id="UP000448292"/>
    </source>
</evidence>
<protein>
    <submittedName>
        <fullName evidence="5">Thermonuclease family protein</fullName>
    </submittedName>
</protein>
<dbReference type="InterPro" id="IPR035437">
    <property type="entry name" value="SNase_OB-fold_sf"/>
</dbReference>
<name>A0A7M3MGT0_9BACT</name>
<dbReference type="PANTHER" id="PTHR12302:SF3">
    <property type="entry name" value="SERINE_THREONINE-PROTEIN KINASE 31"/>
    <property type="match status" value="1"/>
</dbReference>
<keyword evidence="1" id="KW-0540">Nuclease</keyword>
<reference evidence="5 6" key="1">
    <citation type="submission" date="2018-06" db="EMBL/GenBank/DDBJ databases">
        <title>Complete genome of Desulfovibrio indonesiensis P37SLT.</title>
        <authorList>
            <person name="Crispim J.S."/>
            <person name="Vidigal P.M.P."/>
            <person name="Silva L.C.F."/>
            <person name="Laguardia C.N."/>
            <person name="Araujo L.C."/>
            <person name="Dias R.S."/>
            <person name="Sousa M.P."/>
            <person name="Paula S.O."/>
            <person name="Silva C."/>
        </authorList>
    </citation>
    <scope>NUCLEOTIDE SEQUENCE [LARGE SCALE GENOMIC DNA]</scope>
    <source>
        <strain evidence="5 6">P37SLT</strain>
    </source>
</reference>
<dbReference type="PANTHER" id="PTHR12302">
    <property type="entry name" value="EBNA2 BINDING PROTEIN P100"/>
    <property type="match status" value="1"/>
</dbReference>
<gene>
    <name evidence="5" type="ORF">DPQ33_04205</name>
</gene>
<accession>A0A7M3MGT0</accession>
<comment type="caution">
    <text evidence="5">The sequence shown here is derived from an EMBL/GenBank/DDBJ whole genome shotgun (WGS) entry which is preliminary data.</text>
</comment>
<dbReference type="AlphaFoldDB" id="A0A7M3MGT0"/>
<dbReference type="Gene3D" id="2.40.50.90">
    <property type="match status" value="1"/>
</dbReference>
<dbReference type="Proteomes" id="UP000448292">
    <property type="component" value="Unassembled WGS sequence"/>
</dbReference>
<dbReference type="InterPro" id="IPR016071">
    <property type="entry name" value="Staphylococal_nuclease_OB-fold"/>
</dbReference>
<dbReference type="PROSITE" id="PS50830">
    <property type="entry name" value="TNASE_3"/>
    <property type="match status" value="1"/>
</dbReference>